<dbReference type="Gene3D" id="3.40.50.1820">
    <property type="entry name" value="alpha/beta hydrolase"/>
    <property type="match status" value="1"/>
</dbReference>
<dbReference type="GO" id="GO:0016787">
    <property type="term" value="F:hydrolase activity"/>
    <property type="evidence" value="ECO:0007669"/>
    <property type="project" value="UniProtKB-KW"/>
</dbReference>
<keyword evidence="1" id="KW-0378">Hydrolase</keyword>
<dbReference type="EMBL" id="FMZE01000001">
    <property type="protein sequence ID" value="SDC17689.1"/>
    <property type="molecule type" value="Genomic_DNA"/>
</dbReference>
<name>A0A1G6JG27_9PSEU</name>
<dbReference type="RefSeq" id="WP_245866009.1">
    <property type="nucleotide sequence ID" value="NZ_CP016353.1"/>
</dbReference>
<dbReference type="AlphaFoldDB" id="A0A1G6JG27"/>
<dbReference type="SUPFAM" id="SSF53474">
    <property type="entry name" value="alpha/beta-Hydrolases"/>
    <property type="match status" value="1"/>
</dbReference>
<accession>A0A1G6JG27</accession>
<dbReference type="GO" id="GO:0016747">
    <property type="term" value="F:acyltransferase activity, transferring groups other than amino-acyl groups"/>
    <property type="evidence" value="ECO:0007669"/>
    <property type="project" value="TreeGrafter"/>
</dbReference>
<evidence type="ECO:0000313" key="1">
    <source>
        <dbReference type="EMBL" id="SDC17689.1"/>
    </source>
</evidence>
<dbReference type="InterPro" id="IPR029058">
    <property type="entry name" value="AB_hydrolase_fold"/>
</dbReference>
<evidence type="ECO:0000313" key="2">
    <source>
        <dbReference type="Proteomes" id="UP000199494"/>
    </source>
</evidence>
<reference evidence="1 2" key="1">
    <citation type="submission" date="2016-10" db="EMBL/GenBank/DDBJ databases">
        <authorList>
            <person name="de Groot N.N."/>
        </authorList>
    </citation>
    <scope>NUCLEOTIDE SEQUENCE [LARGE SCALE GENOMIC DNA]</scope>
    <source>
        <strain evidence="1 2">CGMCC 4.5506</strain>
    </source>
</reference>
<dbReference type="InterPro" id="IPR050583">
    <property type="entry name" value="Mycobacterial_A85_antigen"/>
</dbReference>
<protein>
    <submittedName>
        <fullName evidence="1">S-formylglutathione hydrolase FrmB</fullName>
    </submittedName>
</protein>
<dbReference type="PANTHER" id="PTHR48098:SF1">
    <property type="entry name" value="DIACYLGLYCEROL ACYLTRANSFERASE_MYCOLYLTRANSFERASE AG85A"/>
    <property type="match status" value="1"/>
</dbReference>
<dbReference type="InterPro" id="IPR000801">
    <property type="entry name" value="Esterase-like"/>
</dbReference>
<dbReference type="Proteomes" id="UP000199494">
    <property type="component" value="Unassembled WGS sequence"/>
</dbReference>
<gene>
    <name evidence="1" type="ORF">SAMN05421630_101705</name>
</gene>
<keyword evidence="2" id="KW-1185">Reference proteome</keyword>
<proteinExistence type="predicted"/>
<dbReference type="PANTHER" id="PTHR48098">
    <property type="entry name" value="ENTEROCHELIN ESTERASE-RELATED"/>
    <property type="match status" value="1"/>
</dbReference>
<dbReference type="STRING" id="530584.SAMN05421630_101705"/>
<sequence>MTRDNGRITGNTSVEGDHAMTLRSTVPMAQRSAIVAVLAAFAFTPAAAAADPGTALPELPELTDGHGLTIVDQPEWVADSDRTFVFSVATDEVPTPSLQPGQDPGEHDIMITLPEDYDPSAEYPVLYSLHGNGDRADSAANRQMGERATRDEPVITVWPNGGRSWYSNWVNPGDQGPQNWETFHLDQLIPFIDDNLATDASREGRAIAGHSMGGFGAFHYAQHRPELFSYVGSFSGGLDLLSPEMRAAVVATTLDPASGVPTTTPDAIFGSPVWPFDGVWNAQSPAQNVEPLRGMGVAMYAGNGGDLTVNPIQAVIENRARQTAVVTSANLTAAGIPHDFLDYGDGSEWAPGCTGKHSQIACLQADLDHFVALFTDRR</sequence>
<organism evidence="1 2">
    <name type="scientific">Prauserella marina</name>
    <dbReference type="NCBI Taxonomy" id="530584"/>
    <lineage>
        <taxon>Bacteria</taxon>
        <taxon>Bacillati</taxon>
        <taxon>Actinomycetota</taxon>
        <taxon>Actinomycetes</taxon>
        <taxon>Pseudonocardiales</taxon>
        <taxon>Pseudonocardiaceae</taxon>
        <taxon>Prauserella</taxon>
    </lineage>
</organism>
<dbReference type="Pfam" id="PF00756">
    <property type="entry name" value="Esterase"/>
    <property type="match status" value="1"/>
</dbReference>